<dbReference type="AlphaFoldDB" id="A0A023X1G6"/>
<protein>
    <submittedName>
        <fullName evidence="6">Class I SAM-dependent methyltransferase</fullName>
    </submittedName>
    <submittedName>
        <fullName evidence="5">Methyltransferase domain</fullName>
    </submittedName>
</protein>
<evidence type="ECO:0000313" key="6">
    <source>
        <dbReference type="EMBL" id="MDX5893724.1"/>
    </source>
</evidence>
<gene>
    <name evidence="5" type="ORF">RradSPS_1034</name>
    <name evidence="6" type="ORF">SIL72_06745</name>
</gene>
<dbReference type="KEGG" id="rrd:RradSPS_1034"/>
<accession>A0A023X1G6</accession>
<dbReference type="CDD" id="cd02440">
    <property type="entry name" value="AdoMet_MTases"/>
    <property type="match status" value="1"/>
</dbReference>
<dbReference type="Proteomes" id="UP000025229">
    <property type="component" value="Chromosome"/>
</dbReference>
<keyword evidence="3" id="KW-0949">S-adenosyl-L-methionine</keyword>
<keyword evidence="1 5" id="KW-0489">Methyltransferase</keyword>
<dbReference type="SUPFAM" id="SSF46785">
    <property type="entry name" value="Winged helix' DNA-binding domain"/>
    <property type="match status" value="1"/>
</dbReference>
<dbReference type="SUPFAM" id="SSF53335">
    <property type="entry name" value="S-adenosyl-L-methionine-dependent methyltransferases"/>
    <property type="match status" value="1"/>
</dbReference>
<dbReference type="RefSeq" id="WP_038681146.1">
    <property type="nucleotide sequence ID" value="NZ_CP007514.1"/>
</dbReference>
<dbReference type="PANTHER" id="PTHR43712:SF2">
    <property type="entry name" value="O-METHYLTRANSFERASE CICE"/>
    <property type="match status" value="1"/>
</dbReference>
<dbReference type="InterPro" id="IPR036388">
    <property type="entry name" value="WH-like_DNA-bd_sf"/>
</dbReference>
<feature type="domain" description="O-methyltransferase C-terminal" evidence="4">
    <location>
        <begin position="154"/>
        <end position="298"/>
    </location>
</feature>
<dbReference type="PANTHER" id="PTHR43712">
    <property type="entry name" value="PUTATIVE (AFU_ORTHOLOGUE AFUA_4G14580)-RELATED"/>
    <property type="match status" value="1"/>
</dbReference>
<organism evidence="5 7">
    <name type="scientific">Rubrobacter radiotolerans</name>
    <name type="common">Arthrobacter radiotolerans</name>
    <dbReference type="NCBI Taxonomy" id="42256"/>
    <lineage>
        <taxon>Bacteria</taxon>
        <taxon>Bacillati</taxon>
        <taxon>Actinomycetota</taxon>
        <taxon>Rubrobacteria</taxon>
        <taxon>Rubrobacterales</taxon>
        <taxon>Rubrobacteraceae</taxon>
        <taxon>Rubrobacter</taxon>
    </lineage>
</organism>
<evidence type="ECO:0000259" key="4">
    <source>
        <dbReference type="Pfam" id="PF00891"/>
    </source>
</evidence>
<reference evidence="6" key="2">
    <citation type="submission" date="2023-11" db="EMBL/GenBank/DDBJ databases">
        <title>MicrobeMod: A computational toolkit for identifying prokaryotic methylation and restriction-modification with nanopore sequencing.</title>
        <authorList>
            <person name="Crits-Christoph A."/>
            <person name="Kang S.C."/>
            <person name="Lee H."/>
            <person name="Ostrov N."/>
        </authorList>
    </citation>
    <scope>NUCLEOTIDE SEQUENCE</scope>
    <source>
        <strain evidence="6">ATCC 51242</strain>
    </source>
</reference>
<evidence type="ECO:0000256" key="3">
    <source>
        <dbReference type="ARBA" id="ARBA00022691"/>
    </source>
</evidence>
<dbReference type="PROSITE" id="PS51683">
    <property type="entry name" value="SAM_OMT_II"/>
    <property type="match status" value="1"/>
</dbReference>
<sequence>MNYADLEWRWAVVLGTALREGVLEGVCSGPRAPEDLARELGLDGRAVFTVLSALEELGVVRERSGEFELREEHRGPLLDPRHERYAGGRVVHRFELILKWAELPRILRTGEPAEDRTVPEFEGTQTMARAMRAGSKESAEEITALLLPRLPEGAEVLDVGGGSGANAESFARAGARVTVLDRPEVLAVNGEFFSAAGVETVAGEVDAGLPEGPFDCVYFGNTSHMYGPDWNRRVFRRMYGSLRSGGLLAVREFVRGAVPPEAGGEAALFAVNMLVLTRSGGTYTFEEYRSWLEEAGFRDAELVPVEGRTTSLVLARKP</sequence>
<dbReference type="GO" id="GO:0032259">
    <property type="term" value="P:methylation"/>
    <property type="evidence" value="ECO:0007669"/>
    <property type="project" value="UniProtKB-KW"/>
</dbReference>
<evidence type="ECO:0000313" key="7">
    <source>
        <dbReference type="Proteomes" id="UP000025229"/>
    </source>
</evidence>
<dbReference type="InterPro" id="IPR029063">
    <property type="entry name" value="SAM-dependent_MTases_sf"/>
</dbReference>
<keyword evidence="2 5" id="KW-0808">Transferase</keyword>
<dbReference type="InterPro" id="IPR036390">
    <property type="entry name" value="WH_DNA-bd_sf"/>
</dbReference>
<dbReference type="InterPro" id="IPR016461">
    <property type="entry name" value="COMT-like"/>
</dbReference>
<dbReference type="GO" id="GO:0008171">
    <property type="term" value="F:O-methyltransferase activity"/>
    <property type="evidence" value="ECO:0007669"/>
    <property type="project" value="InterPro"/>
</dbReference>
<dbReference type="eggNOG" id="COG2227">
    <property type="taxonomic scope" value="Bacteria"/>
</dbReference>
<dbReference type="STRING" id="42256.RradSPS_1034"/>
<evidence type="ECO:0000256" key="1">
    <source>
        <dbReference type="ARBA" id="ARBA00022603"/>
    </source>
</evidence>
<reference evidence="5 7" key="1">
    <citation type="submission" date="2014-03" db="EMBL/GenBank/DDBJ databases">
        <title>Complete genome sequence of the Radio-Resistant Rubrobacter radiotolerans RSPS-4.</title>
        <authorList>
            <person name="Egas C.C."/>
            <person name="Barroso C.C."/>
            <person name="Froufe H.J.C."/>
            <person name="Pacheco J.J."/>
            <person name="Albuquerque L.L."/>
            <person name="da Costa M.M.S."/>
        </authorList>
    </citation>
    <scope>NUCLEOTIDE SEQUENCE [LARGE SCALE GENOMIC DNA]</scope>
    <source>
        <strain evidence="5 7">RSPS-4</strain>
    </source>
</reference>
<name>A0A023X1G6_RUBRA</name>
<dbReference type="EMBL" id="CP007514">
    <property type="protein sequence ID" value="AHY46317.1"/>
    <property type="molecule type" value="Genomic_DNA"/>
</dbReference>
<dbReference type="Pfam" id="PF00891">
    <property type="entry name" value="Methyltransf_2"/>
    <property type="match status" value="1"/>
</dbReference>
<dbReference type="Gene3D" id="3.40.50.150">
    <property type="entry name" value="Vaccinia Virus protein VP39"/>
    <property type="match status" value="1"/>
</dbReference>
<dbReference type="InterPro" id="IPR001077">
    <property type="entry name" value="COMT_C"/>
</dbReference>
<dbReference type="OrthoDB" id="582216at2"/>
<evidence type="ECO:0000256" key="2">
    <source>
        <dbReference type="ARBA" id="ARBA00022679"/>
    </source>
</evidence>
<dbReference type="HOGENOM" id="CLU_005533_4_1_11"/>
<dbReference type="Proteomes" id="UP001281130">
    <property type="component" value="Unassembled WGS sequence"/>
</dbReference>
<dbReference type="EMBL" id="JAWXXX010000001">
    <property type="protein sequence ID" value="MDX5893724.1"/>
    <property type="molecule type" value="Genomic_DNA"/>
</dbReference>
<proteinExistence type="predicted"/>
<evidence type="ECO:0000313" key="5">
    <source>
        <dbReference type="EMBL" id="AHY46317.1"/>
    </source>
</evidence>
<dbReference type="Gene3D" id="1.10.10.10">
    <property type="entry name" value="Winged helix-like DNA-binding domain superfamily/Winged helix DNA-binding domain"/>
    <property type="match status" value="1"/>
</dbReference>
<keyword evidence="7" id="KW-1185">Reference proteome</keyword>